<dbReference type="InterPro" id="IPR050794">
    <property type="entry name" value="CPA2_transporter"/>
</dbReference>
<dbReference type="PANTHER" id="PTHR32468">
    <property type="entry name" value="CATION/H + ANTIPORTER"/>
    <property type="match status" value="1"/>
</dbReference>
<keyword evidence="7" id="KW-0406">Ion transport</keyword>
<dbReference type="GO" id="GO:0006813">
    <property type="term" value="P:potassium ion transport"/>
    <property type="evidence" value="ECO:0007669"/>
    <property type="project" value="UniProtKB-KW"/>
</dbReference>
<evidence type="ECO:0000256" key="2">
    <source>
        <dbReference type="ARBA" id="ARBA00022448"/>
    </source>
</evidence>
<sequence length="832" mass="91702">MDDQSHALDSVNRTIVCFSETIYRTNGVWEGPNPLSPIVPIFVFQLPLCIFATRVVQLLLKGFHMPSFVGELIGGILIGPTFFGKIMPSYYRWYFPAYSFIVLEPMAHFALIYYAFVMGLRMDILTIRRTPTRAVGVAISGTLIPFLLGVGFFFMISTSQKISGCIFWGFALCVSGYSALAQIIEKQQLVHTEIGKLALATSQVSEIISWGLLTMGLAMANTRGGFFTATFFSALYVCFCFYAIRPALAWIIRHTATGQGYSEFYLCSVLSGVAFSGVMTDALGTHPMIGALLFGLIIPDEVLQSTLVERVEDFVLGILMPTFFAVCGIRTNLSSLATNNISFVVVMVVIVLLTVAKIISALFASLFTTLPAKEAAAIGLLTNTKSILALIILEIAQEHGALTTQEFSIIIVAIILMTMIVPPLTMVYHPVDNVMPYKRRTIEKSKADEELRVLACIYDMRNVPSIINLLEASYASQKSPISVFALHLVELIGRAMAMITVHTTRKAGTKHLTQAEAQTEQIISAFDNYELRCNGVMVQTITARAAFSSMDEDICSIAKSRRAAFIILPFHRQQAHDGEMEDINPSIRNVNENVLTSTPCSVGILIDRRMPDSFEFPRRVAVLFFGGPDDREALAYAWRMSEHENVSLKVVKLVPAKTEAPSDPMDFMGAGPAAVSVPIDAEKEKMLDDECINKFNIDTVNDNSVVFQELVLNDEEETIRTIKGMDGNHDLFIVGRGRGSSSPLTTGLADWCDCPELGPIGDLFATSEFSSSFSVLVMQQYIKTAETEESELSAESFARQDSEQLPWRASSAATEDVFGSFDSKDNKFSHES</sequence>
<comment type="subcellular location">
    <subcellularLocation>
        <location evidence="1">Membrane</location>
        <topology evidence="1">Multi-pass membrane protein</topology>
    </subcellularLocation>
</comment>
<keyword evidence="14" id="KW-1185">Reference proteome</keyword>
<dbReference type="Proteomes" id="UP000077755">
    <property type="component" value="Chromosome 4"/>
</dbReference>
<dbReference type="GO" id="GO:1902600">
    <property type="term" value="P:proton transmembrane transport"/>
    <property type="evidence" value="ECO:0007669"/>
    <property type="project" value="InterPro"/>
</dbReference>
<evidence type="ECO:0000256" key="6">
    <source>
        <dbReference type="ARBA" id="ARBA00022989"/>
    </source>
</evidence>
<dbReference type="GO" id="GO:0006885">
    <property type="term" value="P:regulation of pH"/>
    <property type="evidence" value="ECO:0007669"/>
    <property type="project" value="TreeGrafter"/>
</dbReference>
<dbReference type="InterPro" id="IPR038770">
    <property type="entry name" value="Na+/solute_symporter_sf"/>
</dbReference>
<evidence type="ECO:0000256" key="1">
    <source>
        <dbReference type="ARBA" id="ARBA00004141"/>
    </source>
</evidence>
<dbReference type="InterPro" id="IPR057291">
    <property type="entry name" value="CHX17_2nd"/>
</dbReference>
<accession>A0A165ZBI7</accession>
<keyword evidence="2" id="KW-0813">Transport</keyword>
<feature type="domain" description="Cation/H+ exchanger transmembrane" evidence="10">
    <location>
        <begin position="55"/>
        <end position="424"/>
    </location>
</feature>
<dbReference type="InterPro" id="IPR057290">
    <property type="entry name" value="CHX17_C"/>
</dbReference>
<reference evidence="13" key="2">
    <citation type="submission" date="2022-03" db="EMBL/GenBank/DDBJ databases">
        <title>Draft title - Genomic analysis of global carrot germplasm unveils the trajectory of domestication and the origin of high carotenoid orange carrot.</title>
        <authorList>
            <person name="Iorizzo M."/>
            <person name="Ellison S."/>
            <person name="Senalik D."/>
            <person name="Macko-Podgorni A."/>
            <person name="Grzebelus D."/>
            <person name="Bostan H."/>
            <person name="Rolling W."/>
            <person name="Curaba J."/>
            <person name="Simon P."/>
        </authorList>
    </citation>
    <scope>NUCLEOTIDE SEQUENCE</scope>
    <source>
        <tissue evidence="13">Leaf</tissue>
    </source>
</reference>
<keyword evidence="5" id="KW-0630">Potassium</keyword>
<evidence type="ECO:0000313" key="13">
    <source>
        <dbReference type="EMBL" id="WOG98977.1"/>
    </source>
</evidence>
<dbReference type="Pfam" id="PF00999">
    <property type="entry name" value="Na_H_Exchanger"/>
    <property type="match status" value="1"/>
</dbReference>
<dbReference type="GO" id="GO:0012505">
    <property type="term" value="C:endomembrane system"/>
    <property type="evidence" value="ECO:0007669"/>
    <property type="project" value="TreeGrafter"/>
</dbReference>
<reference evidence="13" key="1">
    <citation type="journal article" date="2016" name="Nat. Genet.">
        <title>A high-quality carrot genome assembly provides new insights into carotenoid accumulation and asterid genome evolution.</title>
        <authorList>
            <person name="Iorizzo M."/>
            <person name="Ellison S."/>
            <person name="Senalik D."/>
            <person name="Zeng P."/>
            <person name="Satapoomin P."/>
            <person name="Huang J."/>
            <person name="Bowman M."/>
            <person name="Iovene M."/>
            <person name="Sanseverino W."/>
            <person name="Cavagnaro P."/>
            <person name="Yildiz M."/>
            <person name="Macko-Podgorni A."/>
            <person name="Moranska E."/>
            <person name="Grzebelus E."/>
            <person name="Grzebelus D."/>
            <person name="Ashrafi H."/>
            <person name="Zheng Z."/>
            <person name="Cheng S."/>
            <person name="Spooner D."/>
            <person name="Van Deynze A."/>
            <person name="Simon P."/>
        </authorList>
    </citation>
    <scope>NUCLEOTIDE SEQUENCE</scope>
    <source>
        <tissue evidence="13">Leaf</tissue>
    </source>
</reference>
<feature type="domain" description="Cation/H(+) antiporter central" evidence="11">
    <location>
        <begin position="482"/>
        <end position="610"/>
    </location>
</feature>
<evidence type="ECO:0000256" key="8">
    <source>
        <dbReference type="ARBA" id="ARBA00023136"/>
    </source>
</evidence>
<dbReference type="Gene3D" id="3.40.50.12370">
    <property type="match status" value="1"/>
</dbReference>
<dbReference type="OrthoDB" id="1288932at2759"/>
<evidence type="ECO:0000256" key="4">
    <source>
        <dbReference type="ARBA" id="ARBA00022692"/>
    </source>
</evidence>
<dbReference type="PANTHER" id="PTHR32468:SF82">
    <property type="entry name" value="CATION_H(+) ANTIPORTER 15-LIKE"/>
    <property type="match status" value="1"/>
</dbReference>
<dbReference type="EMBL" id="CP093346">
    <property type="protein sequence ID" value="WOG98977.1"/>
    <property type="molecule type" value="Genomic_DNA"/>
</dbReference>
<comment type="similarity">
    <text evidence="9">Belongs to the monovalent cation:proton antiporter 2 (CPA2) transporter (TC 2.A.37) family. CHX (TC 2.A.37.4) subfamily.</text>
</comment>
<name>A0A165ZBI7_DAUCS</name>
<evidence type="ECO:0000259" key="10">
    <source>
        <dbReference type="Pfam" id="PF00999"/>
    </source>
</evidence>
<evidence type="ECO:0000256" key="3">
    <source>
        <dbReference type="ARBA" id="ARBA00022538"/>
    </source>
</evidence>
<dbReference type="OMA" id="NYDLYIV"/>
<keyword evidence="8" id="KW-0472">Membrane</keyword>
<evidence type="ECO:0000256" key="5">
    <source>
        <dbReference type="ARBA" id="ARBA00022958"/>
    </source>
</evidence>
<dbReference type="Pfam" id="PF23256">
    <property type="entry name" value="CHX17_2nd"/>
    <property type="match status" value="1"/>
</dbReference>
<dbReference type="GO" id="GO:0016020">
    <property type="term" value="C:membrane"/>
    <property type="evidence" value="ECO:0007669"/>
    <property type="project" value="UniProtKB-SubCell"/>
</dbReference>
<keyword evidence="6" id="KW-1133">Transmembrane helix</keyword>
<dbReference type="Gene3D" id="1.20.1530.20">
    <property type="match status" value="1"/>
</dbReference>
<evidence type="ECO:0000256" key="9">
    <source>
        <dbReference type="ARBA" id="ARBA00038341"/>
    </source>
</evidence>
<dbReference type="Gramene" id="KZM99841">
    <property type="protein sequence ID" value="KZM99841"/>
    <property type="gene ID" value="DCAR_012797"/>
</dbReference>
<evidence type="ECO:0000313" key="14">
    <source>
        <dbReference type="Proteomes" id="UP000077755"/>
    </source>
</evidence>
<evidence type="ECO:0000256" key="7">
    <source>
        <dbReference type="ARBA" id="ARBA00023065"/>
    </source>
</evidence>
<gene>
    <name evidence="13" type="ORF">DCAR_0418323</name>
</gene>
<evidence type="ECO:0000259" key="12">
    <source>
        <dbReference type="Pfam" id="PF23259"/>
    </source>
</evidence>
<dbReference type="InterPro" id="IPR006153">
    <property type="entry name" value="Cation/H_exchanger_TM"/>
</dbReference>
<keyword evidence="4" id="KW-0812">Transmembrane</keyword>
<dbReference type="AlphaFoldDB" id="A0A165ZBI7"/>
<evidence type="ECO:0000259" key="11">
    <source>
        <dbReference type="Pfam" id="PF23256"/>
    </source>
</evidence>
<dbReference type="KEGG" id="dcr:108217549"/>
<protein>
    <submittedName>
        <fullName evidence="13">Uncharacterized protein</fullName>
    </submittedName>
</protein>
<keyword evidence="3" id="KW-0633">Potassium transport</keyword>
<feature type="domain" description="Cation/H(+) antiporter C-terminal" evidence="12">
    <location>
        <begin position="620"/>
        <end position="782"/>
    </location>
</feature>
<organism evidence="13 14">
    <name type="scientific">Daucus carota subsp. sativus</name>
    <name type="common">Carrot</name>
    <dbReference type="NCBI Taxonomy" id="79200"/>
    <lineage>
        <taxon>Eukaryota</taxon>
        <taxon>Viridiplantae</taxon>
        <taxon>Streptophyta</taxon>
        <taxon>Embryophyta</taxon>
        <taxon>Tracheophyta</taxon>
        <taxon>Spermatophyta</taxon>
        <taxon>Magnoliopsida</taxon>
        <taxon>eudicotyledons</taxon>
        <taxon>Gunneridae</taxon>
        <taxon>Pentapetalae</taxon>
        <taxon>asterids</taxon>
        <taxon>campanulids</taxon>
        <taxon>Apiales</taxon>
        <taxon>Apiaceae</taxon>
        <taxon>Apioideae</taxon>
        <taxon>Scandiceae</taxon>
        <taxon>Daucinae</taxon>
        <taxon>Daucus</taxon>
        <taxon>Daucus sect. Daucus</taxon>
    </lineage>
</organism>
<dbReference type="Pfam" id="PF23259">
    <property type="entry name" value="CHX17_C"/>
    <property type="match status" value="1"/>
</dbReference>
<dbReference type="GO" id="GO:0015297">
    <property type="term" value="F:antiporter activity"/>
    <property type="evidence" value="ECO:0007669"/>
    <property type="project" value="InterPro"/>
</dbReference>
<proteinExistence type="inferred from homology"/>